<accession>A0A8J6TIJ7</accession>
<dbReference type="InterPro" id="IPR014729">
    <property type="entry name" value="Rossmann-like_a/b/a_fold"/>
</dbReference>
<evidence type="ECO:0000313" key="6">
    <source>
        <dbReference type="Proteomes" id="UP000603434"/>
    </source>
</evidence>
<evidence type="ECO:0000256" key="1">
    <source>
        <dbReference type="ARBA" id="ARBA00022741"/>
    </source>
</evidence>
<protein>
    <submittedName>
        <fullName evidence="5">tRNA 4-thiouridine(8) synthase ThiI</fullName>
    </submittedName>
</protein>
<dbReference type="Pfam" id="PF02568">
    <property type="entry name" value="ThiI"/>
    <property type="match status" value="1"/>
</dbReference>
<evidence type="ECO:0000256" key="2">
    <source>
        <dbReference type="ARBA" id="ARBA00022840"/>
    </source>
</evidence>
<name>A0A8J6TIJ7_9BACT</name>
<dbReference type="InterPro" id="IPR020536">
    <property type="entry name" value="ThiI_AANH"/>
</dbReference>
<reference evidence="5 6" key="1">
    <citation type="submission" date="2020-08" db="EMBL/GenBank/DDBJ databases">
        <title>Bridging the membrane lipid divide: bacteria of the FCB group superphylum have the potential to synthesize archaeal ether lipids.</title>
        <authorList>
            <person name="Villanueva L."/>
            <person name="Von Meijenfeldt F.A.B."/>
            <person name="Westbye A.B."/>
            <person name="Yadav S."/>
            <person name="Hopmans E.C."/>
            <person name="Dutilh B.E."/>
            <person name="Sinninghe Damste J.S."/>
        </authorList>
    </citation>
    <scope>NUCLEOTIDE SEQUENCE [LARGE SCALE GENOMIC DNA]</scope>
    <source>
        <strain evidence="5">NIOZ-UU30</strain>
    </source>
</reference>
<comment type="caution">
    <text evidence="5">The sequence shown here is derived from an EMBL/GenBank/DDBJ whole genome shotgun (WGS) entry which is preliminary data.</text>
</comment>
<dbReference type="Gene3D" id="3.40.50.620">
    <property type="entry name" value="HUPs"/>
    <property type="match status" value="1"/>
</dbReference>
<dbReference type="PANTHER" id="PTHR11933">
    <property type="entry name" value="TRNA 5-METHYLAMINOMETHYL-2-THIOURIDYLATE -METHYLTRANSFERASE"/>
    <property type="match status" value="1"/>
</dbReference>
<evidence type="ECO:0000259" key="3">
    <source>
        <dbReference type="Pfam" id="PF02568"/>
    </source>
</evidence>
<dbReference type="GO" id="GO:0004810">
    <property type="term" value="F:CCA tRNA nucleotidyltransferase activity"/>
    <property type="evidence" value="ECO:0007669"/>
    <property type="project" value="InterPro"/>
</dbReference>
<dbReference type="InterPro" id="IPR059101">
    <property type="entry name" value="NFACT-R_2"/>
</dbReference>
<organism evidence="5 6">
    <name type="scientific">Candidatus Desulfatibia profunda</name>
    <dbReference type="NCBI Taxonomy" id="2841695"/>
    <lineage>
        <taxon>Bacteria</taxon>
        <taxon>Pseudomonadati</taxon>
        <taxon>Thermodesulfobacteriota</taxon>
        <taxon>Desulfobacteria</taxon>
        <taxon>Desulfobacterales</taxon>
        <taxon>Desulfobacterales incertae sedis</taxon>
        <taxon>Candidatus Desulfatibia</taxon>
    </lineage>
</organism>
<keyword evidence="1" id="KW-0547">Nucleotide-binding</keyword>
<dbReference type="AlphaFoldDB" id="A0A8J6TIJ7"/>
<gene>
    <name evidence="5" type="ORF">H8E23_17750</name>
</gene>
<dbReference type="Proteomes" id="UP000603434">
    <property type="component" value="Unassembled WGS sequence"/>
</dbReference>
<keyword evidence="2" id="KW-0067">ATP-binding</keyword>
<proteinExistence type="predicted"/>
<feature type="domain" description="NFACT protein RNA binding" evidence="4">
    <location>
        <begin position="228"/>
        <end position="328"/>
    </location>
</feature>
<dbReference type="SUPFAM" id="SSF52402">
    <property type="entry name" value="Adenine nucleotide alpha hydrolases-like"/>
    <property type="match status" value="1"/>
</dbReference>
<evidence type="ECO:0000313" key="5">
    <source>
        <dbReference type="EMBL" id="MBC8363230.1"/>
    </source>
</evidence>
<feature type="domain" description="Thil AANH" evidence="3">
    <location>
        <begin position="9"/>
        <end position="145"/>
    </location>
</feature>
<dbReference type="Pfam" id="PF18297">
    <property type="entry name" value="NFACT-R_2"/>
    <property type="match status" value="1"/>
</dbReference>
<dbReference type="PANTHER" id="PTHR11933:SF6">
    <property type="entry name" value="THIL AANH DOMAIN-CONTAINING PROTEIN"/>
    <property type="match status" value="1"/>
</dbReference>
<evidence type="ECO:0000259" key="4">
    <source>
        <dbReference type="Pfam" id="PF18297"/>
    </source>
</evidence>
<sequence length="331" mass="36935">MNLSFRKVRALGLCSGGLDSMLSALGLRNQGIEVQWVSFETPFFSSEKARLASDTTGIPLTVKNITQVYLKMLKDPHCGYGKNMNPCMDCHALMFRLAGTMMRADGFDFLFSGEVLGQRPMSQNKQSLRYVEKQSGYDGYILRPLSAKRLPETIPEKEGMVNRELLLDISGRSRKVQIKLAKKFGIKDYPSPAGGCLLTDKVYSGRLKDLFEHQKTYTEAELYLLGHGRHLRLDEHTKIIVGRTQQDNANIIKYHNPKVDTVIKVKNYPGPIVLMPRGGKKESLILAASICAGYSKASDLAPVEVQAVSPLGRETIKVLKIPPQEVKHLLI</sequence>
<dbReference type="GO" id="GO:0005524">
    <property type="term" value="F:ATP binding"/>
    <property type="evidence" value="ECO:0007669"/>
    <property type="project" value="UniProtKB-KW"/>
</dbReference>
<dbReference type="EMBL" id="JACNJH010000275">
    <property type="protein sequence ID" value="MBC8363230.1"/>
    <property type="molecule type" value="Genomic_DNA"/>
</dbReference>